<name>A0A396SRE9_9LACO</name>
<sequence length="202" mass="23183">MSITNDLIKYIIQFKNRNFGLFDGYAGVGLSLINNSKKSQKVENTLSFLVTKLLNEKTLVNYDYLGLAQGGAGIAYFLLRYEQHLKSHKYDNIIYKWLLHDFDLAIRDNDNKFVGLPSKRNSTIAYPYLVYGTAGLLRGFLEIYDYCPNLQSKLKNKIKEMAASLDLPYTAYYGYFFGITGIIDTLIEFDKALLEYQVTRAI</sequence>
<dbReference type="AlphaFoldDB" id="A0A396SRE9"/>
<comment type="caution">
    <text evidence="1">The sequence shown here is derived from an EMBL/GenBank/DDBJ whole genome shotgun (WGS) entry which is preliminary data.</text>
</comment>
<evidence type="ECO:0000313" key="2">
    <source>
        <dbReference type="Proteomes" id="UP000265862"/>
    </source>
</evidence>
<protein>
    <recommendedName>
        <fullName evidence="3">Lanthionine synthetase C-like protein</fullName>
    </recommendedName>
</protein>
<gene>
    <name evidence="1" type="ORF">DS835_03735</name>
</gene>
<dbReference type="EMBL" id="QOCV01000005">
    <property type="protein sequence ID" value="RHW54725.1"/>
    <property type="molecule type" value="Genomic_DNA"/>
</dbReference>
<accession>A0A396SRE9</accession>
<dbReference type="GO" id="GO:0005975">
    <property type="term" value="P:carbohydrate metabolic process"/>
    <property type="evidence" value="ECO:0007669"/>
    <property type="project" value="InterPro"/>
</dbReference>
<dbReference type="RefSeq" id="WP_118897870.1">
    <property type="nucleotide sequence ID" value="NZ_QOCV01000005.1"/>
</dbReference>
<reference evidence="1 2" key="1">
    <citation type="submission" date="2018-07" db="EMBL/GenBank/DDBJ databases">
        <title>Genome sequences of six Lactobacillus spp. isolated from bumble bee guts.</title>
        <authorList>
            <person name="Motta E.V.S."/>
            <person name="Moran N.A."/>
        </authorList>
    </citation>
    <scope>NUCLEOTIDE SEQUENCE [LARGE SCALE GENOMIC DNA]</scope>
    <source>
        <strain evidence="1 2">OCC3</strain>
    </source>
</reference>
<dbReference type="SUPFAM" id="SSF158745">
    <property type="entry name" value="LanC-like"/>
    <property type="match status" value="1"/>
</dbReference>
<dbReference type="Proteomes" id="UP000265862">
    <property type="component" value="Unassembled WGS sequence"/>
</dbReference>
<evidence type="ECO:0008006" key="3">
    <source>
        <dbReference type="Google" id="ProtNLM"/>
    </source>
</evidence>
<proteinExistence type="predicted"/>
<dbReference type="InterPro" id="IPR012341">
    <property type="entry name" value="6hp_glycosidase-like_sf"/>
</dbReference>
<evidence type="ECO:0000313" key="1">
    <source>
        <dbReference type="EMBL" id="RHW54725.1"/>
    </source>
</evidence>
<organism evidence="1 2">
    <name type="scientific">Lactobacillus bombicola</name>
    <dbReference type="NCBI Taxonomy" id="1505723"/>
    <lineage>
        <taxon>Bacteria</taxon>
        <taxon>Bacillati</taxon>
        <taxon>Bacillota</taxon>
        <taxon>Bacilli</taxon>
        <taxon>Lactobacillales</taxon>
        <taxon>Lactobacillaceae</taxon>
        <taxon>Lactobacillus</taxon>
    </lineage>
</organism>
<dbReference type="Gene3D" id="1.50.10.10">
    <property type="match status" value="1"/>
</dbReference>